<keyword evidence="1" id="KW-1133">Transmembrane helix</keyword>
<name>A0A2P2QAD1_RHIMU</name>
<protein>
    <submittedName>
        <fullName evidence="2">Uncharacterized protein</fullName>
    </submittedName>
</protein>
<keyword evidence="1" id="KW-0812">Transmembrane</keyword>
<sequence>MSCRCIIHELNWIVYSFGSNVIPCVLVFFVTCKWLLLLPLLFWKSFVQWEDFLKLRHFISMDMIFQLSMPKFVSQFSVPTKVAS</sequence>
<evidence type="ECO:0000256" key="1">
    <source>
        <dbReference type="SAM" id="Phobius"/>
    </source>
</evidence>
<keyword evidence="1" id="KW-0472">Membrane</keyword>
<accession>A0A2P2QAD1</accession>
<organism evidence="2">
    <name type="scientific">Rhizophora mucronata</name>
    <name type="common">Asiatic mangrove</name>
    <dbReference type="NCBI Taxonomy" id="61149"/>
    <lineage>
        <taxon>Eukaryota</taxon>
        <taxon>Viridiplantae</taxon>
        <taxon>Streptophyta</taxon>
        <taxon>Embryophyta</taxon>
        <taxon>Tracheophyta</taxon>
        <taxon>Spermatophyta</taxon>
        <taxon>Magnoliopsida</taxon>
        <taxon>eudicotyledons</taxon>
        <taxon>Gunneridae</taxon>
        <taxon>Pentapetalae</taxon>
        <taxon>rosids</taxon>
        <taxon>fabids</taxon>
        <taxon>Malpighiales</taxon>
        <taxon>Rhizophoraceae</taxon>
        <taxon>Rhizophora</taxon>
    </lineage>
</organism>
<feature type="transmembrane region" description="Helical" evidence="1">
    <location>
        <begin position="12"/>
        <end position="36"/>
    </location>
</feature>
<proteinExistence type="predicted"/>
<reference evidence="2" key="1">
    <citation type="submission" date="2018-02" db="EMBL/GenBank/DDBJ databases">
        <title>Rhizophora mucronata_Transcriptome.</title>
        <authorList>
            <person name="Meera S.P."/>
            <person name="Sreeshan A."/>
            <person name="Augustine A."/>
        </authorList>
    </citation>
    <scope>NUCLEOTIDE SEQUENCE</scope>
    <source>
        <tissue evidence="2">Leaf</tissue>
    </source>
</reference>
<dbReference type="AlphaFoldDB" id="A0A2P2QAD1"/>
<evidence type="ECO:0000313" key="2">
    <source>
        <dbReference type="EMBL" id="MBX63962.1"/>
    </source>
</evidence>
<dbReference type="EMBL" id="GGEC01083478">
    <property type="protein sequence ID" value="MBX63962.1"/>
    <property type="molecule type" value="Transcribed_RNA"/>
</dbReference>